<feature type="signal peptide" evidence="3">
    <location>
        <begin position="1"/>
        <end position="26"/>
    </location>
</feature>
<reference evidence="6" key="1">
    <citation type="journal article" date="2014" name="Environ. Microbiol.">
        <title>Comparative genomics of the marine bacterial genus Glaciecola reveals the high degree of genomic diversity and genomic characteristic for cold adaptation.</title>
        <authorList>
            <person name="Qin Q.L."/>
            <person name="Xie B.B."/>
            <person name="Yu Y."/>
            <person name="Shu Y.L."/>
            <person name="Rong J.C."/>
            <person name="Zhang Y.J."/>
            <person name="Zhao D.L."/>
            <person name="Chen X.L."/>
            <person name="Zhang X.Y."/>
            <person name="Chen B."/>
            <person name="Zhou B.C."/>
            <person name="Zhang Y.Z."/>
        </authorList>
    </citation>
    <scope>NUCLEOTIDE SEQUENCE [LARGE SCALE GENOMIC DNA]</scope>
    <source>
        <strain evidence="6">LMG 21857</strain>
    </source>
</reference>
<dbReference type="PRINTS" id="PR00153">
    <property type="entry name" value="CSAPPISMRASE"/>
</dbReference>
<dbReference type="EC" id="5.2.1.8" evidence="3"/>
<keyword evidence="2 3" id="KW-0413">Isomerase</keyword>
<dbReference type="Pfam" id="PF00160">
    <property type="entry name" value="Pro_isomerase"/>
    <property type="match status" value="1"/>
</dbReference>
<dbReference type="Proteomes" id="UP000006322">
    <property type="component" value="Unassembled WGS sequence"/>
</dbReference>
<dbReference type="EMBL" id="BAER01000011">
    <property type="protein sequence ID" value="GAC31093.1"/>
    <property type="molecule type" value="Genomic_DNA"/>
</dbReference>
<dbReference type="GO" id="GO:0003755">
    <property type="term" value="F:peptidyl-prolyl cis-trans isomerase activity"/>
    <property type="evidence" value="ECO:0007669"/>
    <property type="project" value="UniProtKB-UniRule"/>
</dbReference>
<dbReference type="PANTHER" id="PTHR45625:SF4">
    <property type="entry name" value="PEPTIDYLPROLYL ISOMERASE DOMAIN AND WD REPEAT-CONTAINING PROTEIN 1"/>
    <property type="match status" value="1"/>
</dbReference>
<dbReference type="InterPro" id="IPR002130">
    <property type="entry name" value="Cyclophilin-type_PPIase_dom"/>
</dbReference>
<evidence type="ECO:0000256" key="2">
    <source>
        <dbReference type="ARBA" id="ARBA00023235"/>
    </source>
</evidence>
<evidence type="ECO:0000256" key="3">
    <source>
        <dbReference type="RuleBase" id="RU363019"/>
    </source>
</evidence>
<name>K6ZQE0_9ALTE</name>
<dbReference type="STRING" id="1129793.GPLA_0172"/>
<feature type="chain" id="PRO_5006527437" description="Peptidyl-prolyl cis-trans isomerase" evidence="3">
    <location>
        <begin position="27"/>
        <end position="215"/>
    </location>
</feature>
<dbReference type="RefSeq" id="WP_007102901.1">
    <property type="nucleotide sequence ID" value="NZ_BAER01000011.1"/>
</dbReference>
<evidence type="ECO:0000259" key="4">
    <source>
        <dbReference type="PROSITE" id="PS50072"/>
    </source>
</evidence>
<dbReference type="PROSITE" id="PS50072">
    <property type="entry name" value="CSA_PPIASE_2"/>
    <property type="match status" value="1"/>
</dbReference>
<dbReference type="InterPro" id="IPR029000">
    <property type="entry name" value="Cyclophilin-like_dom_sf"/>
</dbReference>
<comment type="caution">
    <text evidence="5">The sequence shown here is derived from an EMBL/GenBank/DDBJ whole genome shotgun (WGS) entry which is preliminary data.</text>
</comment>
<comment type="catalytic activity">
    <reaction evidence="3">
        <text>[protein]-peptidylproline (omega=180) = [protein]-peptidylproline (omega=0)</text>
        <dbReference type="Rhea" id="RHEA:16237"/>
        <dbReference type="Rhea" id="RHEA-COMP:10747"/>
        <dbReference type="Rhea" id="RHEA-COMP:10748"/>
        <dbReference type="ChEBI" id="CHEBI:83833"/>
        <dbReference type="ChEBI" id="CHEBI:83834"/>
        <dbReference type="EC" id="5.2.1.8"/>
    </reaction>
</comment>
<comment type="similarity">
    <text evidence="3">Belongs to the cyclophilin-type PPIase family.</text>
</comment>
<proteinExistence type="inferred from homology"/>
<keyword evidence="1 3" id="KW-0697">Rotamase</keyword>
<protein>
    <recommendedName>
        <fullName evidence="3">Peptidyl-prolyl cis-trans isomerase</fullName>
        <shortName evidence="3">PPIase</shortName>
        <ecNumber evidence="3">5.2.1.8</ecNumber>
    </recommendedName>
</protein>
<dbReference type="AlphaFoldDB" id="K6ZQE0"/>
<dbReference type="PANTHER" id="PTHR45625">
    <property type="entry name" value="PEPTIDYL-PROLYL CIS-TRANS ISOMERASE-RELATED"/>
    <property type="match status" value="1"/>
</dbReference>
<dbReference type="CDD" id="cd00317">
    <property type="entry name" value="cyclophilin"/>
    <property type="match status" value="1"/>
</dbReference>
<evidence type="ECO:0000313" key="5">
    <source>
        <dbReference type="EMBL" id="GAC31093.1"/>
    </source>
</evidence>
<keyword evidence="3" id="KW-0732">Signal</keyword>
<gene>
    <name evidence="5" type="ORF">GPLA_0172</name>
</gene>
<evidence type="ECO:0000256" key="1">
    <source>
        <dbReference type="ARBA" id="ARBA00023110"/>
    </source>
</evidence>
<feature type="domain" description="PPIase cyclophilin-type" evidence="4">
    <location>
        <begin position="32"/>
        <end position="210"/>
    </location>
</feature>
<dbReference type="InterPro" id="IPR044666">
    <property type="entry name" value="Cyclophilin_A-like"/>
</dbReference>
<evidence type="ECO:0000313" key="6">
    <source>
        <dbReference type="Proteomes" id="UP000006322"/>
    </source>
</evidence>
<dbReference type="SUPFAM" id="SSF50891">
    <property type="entry name" value="Cyclophilin-like"/>
    <property type="match status" value="1"/>
</dbReference>
<sequence length="215" mass="23397">MLKFNPMVYISLLLLFNQLALNNASAHTANNEIQHAVIHTSLGNITIELYANKAPITVANFTAYIQDSAYSGGDFYRVVGLDNDQGTPPISVIQGRANSEHVDFSPIPLETTALSRIQHLDGTLSMARGGPDTATQEFFICIGAQPALDFGGKRNPDGQGFAAFGRVINGMEIVNNIQQNRRTKIVEDAYVKNQILTEPVQILSIALVPVNKLSE</sequence>
<accession>K6ZQE0</accession>
<comment type="function">
    <text evidence="3">PPIases accelerate the folding of proteins. It catalyzes the cis-trans isomerization of proline imidic peptide bonds in oligopeptides.</text>
</comment>
<dbReference type="Gene3D" id="2.40.100.10">
    <property type="entry name" value="Cyclophilin-like"/>
    <property type="match status" value="1"/>
</dbReference>
<organism evidence="5 6">
    <name type="scientific">Paraglaciecola polaris LMG 21857</name>
    <dbReference type="NCBI Taxonomy" id="1129793"/>
    <lineage>
        <taxon>Bacteria</taxon>
        <taxon>Pseudomonadati</taxon>
        <taxon>Pseudomonadota</taxon>
        <taxon>Gammaproteobacteria</taxon>
        <taxon>Alteromonadales</taxon>
        <taxon>Alteromonadaceae</taxon>
        <taxon>Paraglaciecola</taxon>
    </lineage>
</organism>
<keyword evidence="6" id="KW-1185">Reference proteome</keyword>